<comment type="caution">
    <text evidence="2">The sequence shown here is derived from an EMBL/GenBank/DDBJ whole genome shotgun (WGS) entry which is preliminary data.</text>
</comment>
<organism evidence="2 3">
    <name type="scientific">Carnegiea gigantea</name>
    <dbReference type="NCBI Taxonomy" id="171969"/>
    <lineage>
        <taxon>Eukaryota</taxon>
        <taxon>Viridiplantae</taxon>
        <taxon>Streptophyta</taxon>
        <taxon>Embryophyta</taxon>
        <taxon>Tracheophyta</taxon>
        <taxon>Spermatophyta</taxon>
        <taxon>Magnoliopsida</taxon>
        <taxon>eudicotyledons</taxon>
        <taxon>Gunneridae</taxon>
        <taxon>Pentapetalae</taxon>
        <taxon>Caryophyllales</taxon>
        <taxon>Cactineae</taxon>
        <taxon>Cactaceae</taxon>
        <taxon>Cactoideae</taxon>
        <taxon>Echinocereeae</taxon>
        <taxon>Carnegiea</taxon>
    </lineage>
</organism>
<keyword evidence="3" id="KW-1185">Reference proteome</keyword>
<feature type="region of interest" description="Disordered" evidence="1">
    <location>
        <begin position="139"/>
        <end position="166"/>
    </location>
</feature>
<proteinExistence type="predicted"/>
<gene>
    <name evidence="2" type="ORF">Cgig2_021756</name>
</gene>
<evidence type="ECO:0008006" key="4">
    <source>
        <dbReference type="Google" id="ProtNLM"/>
    </source>
</evidence>
<name>A0A9Q1JS10_9CARY</name>
<protein>
    <recommendedName>
        <fullName evidence="4">DUF4283 domain-containing protein</fullName>
    </recommendedName>
</protein>
<reference evidence="2" key="1">
    <citation type="submission" date="2022-04" db="EMBL/GenBank/DDBJ databases">
        <title>Carnegiea gigantea Genome sequencing and assembly v2.</title>
        <authorList>
            <person name="Copetti D."/>
            <person name="Sanderson M.J."/>
            <person name="Burquez A."/>
            <person name="Wojciechowski M.F."/>
        </authorList>
    </citation>
    <scope>NUCLEOTIDE SEQUENCE</scope>
    <source>
        <strain evidence="2">SGP5-SGP5p</strain>
        <tissue evidence="2">Aerial part</tissue>
    </source>
</reference>
<dbReference type="AlphaFoldDB" id="A0A9Q1JS10"/>
<feature type="compositionally biased region" description="Polar residues" evidence="1">
    <location>
        <begin position="139"/>
        <end position="151"/>
    </location>
</feature>
<dbReference type="EMBL" id="JAKOGI010000845">
    <property type="protein sequence ID" value="KAJ8429921.1"/>
    <property type="molecule type" value="Genomic_DNA"/>
</dbReference>
<evidence type="ECO:0000256" key="1">
    <source>
        <dbReference type="SAM" id="MobiDB-lite"/>
    </source>
</evidence>
<sequence>MTIVREDGRCSKITALSKFKFIRTIASSQSTKEALKQSQVLSQWFIDIRESDKYESYDTRIVWIEILGVPPVGWHKDNFIQIAELWGRIMSVDKDTGIRRRAATSHNPKDSRSKALIIVETDPRVRKLRYPRNVKSHNNLQVPKPLLNNQKGEVGRAINHKEEIED</sequence>
<dbReference type="Proteomes" id="UP001153076">
    <property type="component" value="Unassembled WGS sequence"/>
</dbReference>
<evidence type="ECO:0000313" key="2">
    <source>
        <dbReference type="EMBL" id="KAJ8429921.1"/>
    </source>
</evidence>
<dbReference type="OrthoDB" id="1436406at2759"/>
<evidence type="ECO:0000313" key="3">
    <source>
        <dbReference type="Proteomes" id="UP001153076"/>
    </source>
</evidence>
<accession>A0A9Q1JS10</accession>